<evidence type="ECO:0000313" key="5">
    <source>
        <dbReference type="Proteomes" id="UP000287033"/>
    </source>
</evidence>
<feature type="compositionally biased region" description="Low complexity" evidence="2">
    <location>
        <begin position="256"/>
        <end position="267"/>
    </location>
</feature>
<gene>
    <name evidence="4" type="ORF">chiPu_0011333</name>
</gene>
<feature type="compositionally biased region" description="Basic and acidic residues" evidence="2">
    <location>
        <begin position="223"/>
        <end position="247"/>
    </location>
</feature>
<evidence type="ECO:0000256" key="1">
    <source>
        <dbReference type="ARBA" id="ARBA00022786"/>
    </source>
</evidence>
<dbReference type="EMBL" id="BEZZ01000468">
    <property type="protein sequence ID" value="GCC32869.1"/>
    <property type="molecule type" value="Genomic_DNA"/>
</dbReference>
<feature type="region of interest" description="Disordered" evidence="2">
    <location>
        <begin position="221"/>
        <end position="275"/>
    </location>
</feature>
<sequence length="793" mass="89132">MNSKSDSEGPVQSSISRIQVSREYNIKQSVDSPVLQKCDEYCLFLKMWCNPKGHIVRLVTMHLKPYPKLQKKDASLESSQETLGGLCSSQHATVRVERCQSTYNKQSCCKSIAVSTVASHISLWCPRPFGFISQNKMCNMRNPAENLAFKGRKKHVAENLLPPSIHQEEGEAPLDIWAVIKPGNTKEKIAFFAAHQCNNRTGSMKIKSSWDTEVTTAKRRRKSADLEKVKNQPMRIKDNVKDVDRRCLHAAPPTTSNSEENSSVNSEKQNGDGLCHSSTLSVAEMVAFLEQRANSLLPDCSKTFTNASANISGIAHSKGGSSSSESISATGPEFDINHKMSTENNKLQGEYVRVIEVIAKLESECLKNQPDRSGENLSRNNSFRRGVGRVLLTGQHQSEQSIKSAEAFTASTGVSKAGNSIGENKKHYSHISRSCTNQCTEPQEDAMHVPSPVSNISGVVLDLSSKELSLTCKETASLPNNTGEILDGDVGIQEELCKPPSLCWETNKFVSNFTLPKNGRGEYANDFTVDEELVACRVNDETDRKSVTRSNWEESNPCEEPLPGELFFTLEQSHVENLDSNENTTEELQDVAQCKVDFLTAERKKFDNSCLEAGQGDSCISLKTTCPSLTELFPLRRQVSHEFLETRFKIQQLLEPRQYMAFLPHHIMVKIFMFLPTKTLASLKCTCHYFKFIIENYDIRATDSRWVCDPRYKDDPCKQCKKHYSKGDVSPCRWHSKPYYKVLPYGRSYWMCCWQTEKDSPGCKIGLHDNNWVQSCNHIQQICEKAKKNGDGM</sequence>
<dbReference type="Proteomes" id="UP000287033">
    <property type="component" value="Unassembled WGS sequence"/>
</dbReference>
<dbReference type="OrthoDB" id="10052741at2759"/>
<evidence type="ECO:0000256" key="2">
    <source>
        <dbReference type="SAM" id="MobiDB-lite"/>
    </source>
</evidence>
<dbReference type="InterPro" id="IPR001810">
    <property type="entry name" value="F-box_dom"/>
</dbReference>
<evidence type="ECO:0000259" key="3">
    <source>
        <dbReference type="PROSITE" id="PS50181"/>
    </source>
</evidence>
<dbReference type="PANTHER" id="PTHR16271">
    <property type="entry name" value="F-BOX ONLY PROTEIN 34/46 FAMILY MEMBER"/>
    <property type="match status" value="1"/>
</dbReference>
<comment type="caution">
    <text evidence="4">The sequence shown here is derived from an EMBL/GenBank/DDBJ whole genome shotgun (WGS) entry which is preliminary data.</text>
</comment>
<dbReference type="PROSITE" id="PS50181">
    <property type="entry name" value="FBOX"/>
    <property type="match status" value="1"/>
</dbReference>
<organism evidence="4 5">
    <name type="scientific">Chiloscyllium punctatum</name>
    <name type="common">Brownbanded bambooshark</name>
    <name type="synonym">Hemiscyllium punctatum</name>
    <dbReference type="NCBI Taxonomy" id="137246"/>
    <lineage>
        <taxon>Eukaryota</taxon>
        <taxon>Metazoa</taxon>
        <taxon>Chordata</taxon>
        <taxon>Craniata</taxon>
        <taxon>Vertebrata</taxon>
        <taxon>Chondrichthyes</taxon>
        <taxon>Elasmobranchii</taxon>
        <taxon>Galeomorphii</taxon>
        <taxon>Galeoidea</taxon>
        <taxon>Orectolobiformes</taxon>
        <taxon>Hemiscylliidae</taxon>
        <taxon>Chiloscyllium</taxon>
    </lineage>
</organism>
<name>A0A401SR36_CHIPU</name>
<dbReference type="Gene3D" id="1.20.1280.50">
    <property type="match status" value="1"/>
</dbReference>
<accession>A0A401SR36</accession>
<dbReference type="InterPro" id="IPR039594">
    <property type="entry name" value="FBXO34/46"/>
</dbReference>
<proteinExistence type="predicted"/>
<keyword evidence="1" id="KW-0833">Ubl conjugation pathway</keyword>
<dbReference type="OMA" id="MKNSNRY"/>
<feature type="domain" description="F-box" evidence="3">
    <location>
        <begin position="657"/>
        <end position="706"/>
    </location>
</feature>
<dbReference type="SUPFAM" id="SSF81383">
    <property type="entry name" value="F-box domain"/>
    <property type="match status" value="1"/>
</dbReference>
<reference evidence="4 5" key="1">
    <citation type="journal article" date="2018" name="Nat. Ecol. Evol.">
        <title>Shark genomes provide insights into elasmobranch evolution and the origin of vertebrates.</title>
        <authorList>
            <person name="Hara Y"/>
            <person name="Yamaguchi K"/>
            <person name="Onimaru K"/>
            <person name="Kadota M"/>
            <person name="Koyanagi M"/>
            <person name="Keeley SD"/>
            <person name="Tatsumi K"/>
            <person name="Tanaka K"/>
            <person name="Motone F"/>
            <person name="Kageyama Y"/>
            <person name="Nozu R"/>
            <person name="Adachi N"/>
            <person name="Nishimura O"/>
            <person name="Nakagawa R"/>
            <person name="Tanegashima C"/>
            <person name="Kiyatake I"/>
            <person name="Matsumoto R"/>
            <person name="Murakumo K"/>
            <person name="Nishida K"/>
            <person name="Terakita A"/>
            <person name="Kuratani S"/>
            <person name="Sato K"/>
            <person name="Hyodo S Kuraku.S."/>
        </authorList>
    </citation>
    <scope>NUCLEOTIDE SEQUENCE [LARGE SCALE GENOMIC DNA]</scope>
</reference>
<dbReference type="InterPro" id="IPR036047">
    <property type="entry name" value="F-box-like_dom_sf"/>
</dbReference>
<protein>
    <recommendedName>
        <fullName evidence="3">F-box domain-containing protein</fullName>
    </recommendedName>
</protein>
<evidence type="ECO:0000313" key="4">
    <source>
        <dbReference type="EMBL" id="GCC32869.1"/>
    </source>
</evidence>
<dbReference type="AlphaFoldDB" id="A0A401SR36"/>
<dbReference type="Pfam" id="PF12937">
    <property type="entry name" value="F-box-like"/>
    <property type="match status" value="1"/>
</dbReference>
<dbReference type="SMART" id="SM00256">
    <property type="entry name" value="FBOX"/>
    <property type="match status" value="1"/>
</dbReference>
<dbReference type="PANTHER" id="PTHR16271:SF11">
    <property type="entry name" value="F-BOX ONLY PROTEIN 34"/>
    <property type="match status" value="1"/>
</dbReference>
<dbReference type="STRING" id="137246.A0A401SR36"/>
<keyword evidence="5" id="KW-1185">Reference proteome</keyword>